<proteinExistence type="predicted"/>
<feature type="non-terminal residue" evidence="3">
    <location>
        <position position="230"/>
    </location>
</feature>
<dbReference type="Pfam" id="PF14319">
    <property type="entry name" value="Zn_Tnp_IS91"/>
    <property type="match status" value="1"/>
</dbReference>
<accession>A0ABU4GFK7</accession>
<dbReference type="RefSeq" id="WP_318062695.1">
    <property type="nucleotide sequence ID" value="NZ_JAWONS010000042.1"/>
</dbReference>
<dbReference type="Pfam" id="PF04986">
    <property type="entry name" value="Y2_Tnp"/>
    <property type="match status" value="1"/>
</dbReference>
<evidence type="ECO:0000259" key="2">
    <source>
        <dbReference type="Pfam" id="PF14319"/>
    </source>
</evidence>
<dbReference type="EMBL" id="JAWONS010000042">
    <property type="protein sequence ID" value="MDW2796419.1"/>
    <property type="molecule type" value="Genomic_DNA"/>
</dbReference>
<sequence length="230" mass="26504">MHKIQEIFQSSYSEYCGIYNPTEVQNKAALSILNCKSGKLGCNISICEDCGHSDIHNNSCRNRNCPCCQSILKELWIDARKTEVIDSLYFHVVFTLPAELNPLIYCNQSLLYSLMHKCASETLLELSADKKYLGATPGIIQVLHTWGQKLNFHPHIHCIITGAGLTKTKQLRKSQKKFFIPVRVLGKMFRGKFLNQLQLLYEKHRLHFPNQCPKLKNSYEWNEFTSSLYD</sequence>
<name>A0ABU4GFK7_9CLOT</name>
<reference evidence="3 4" key="1">
    <citation type="submission" date="2023-10" db="EMBL/GenBank/DDBJ databases">
        <title>A novel Glycoside Hydrolase 43-Like Enzyme from Clostrdium boliviensis is an Endo-xylanase, and a Candidate for Xylooligosaccharides Production from Different Xylan Substrates.</title>
        <authorList>
            <person name="Alvarez M.T."/>
            <person name="Rocabado-Villegas L.R."/>
            <person name="Salas-Veizaga D.M."/>
            <person name="Linares-Pasten J.A."/>
            <person name="Gudmundsdottir E.E."/>
            <person name="Hreggvidsson G.O."/>
            <person name="Adlercreutz P."/>
            <person name="Nordberg Karlsson E."/>
        </authorList>
    </citation>
    <scope>NUCLEOTIDE SEQUENCE [LARGE SCALE GENOMIC DNA]</scope>
    <source>
        <strain evidence="3 4">E-1</strain>
    </source>
</reference>
<feature type="domain" description="Transposase IS801/IS1294" evidence="1">
    <location>
        <begin position="138"/>
        <end position="227"/>
    </location>
</feature>
<dbReference type="Proteomes" id="UP001276854">
    <property type="component" value="Unassembled WGS sequence"/>
</dbReference>
<evidence type="ECO:0000259" key="1">
    <source>
        <dbReference type="Pfam" id="PF04986"/>
    </source>
</evidence>
<keyword evidence="4" id="KW-1185">Reference proteome</keyword>
<gene>
    <name evidence="3" type="ORF">RZO55_02315</name>
</gene>
<dbReference type="PANTHER" id="PTHR37023:SF1">
    <property type="entry name" value="ISSOD25 TRANSPOSASE TNPA_ISSOD25"/>
    <property type="match status" value="1"/>
</dbReference>
<dbReference type="InterPro" id="IPR026889">
    <property type="entry name" value="Zn_Tnp"/>
</dbReference>
<comment type="caution">
    <text evidence="3">The sequence shown here is derived from an EMBL/GenBank/DDBJ whole genome shotgun (WGS) entry which is preliminary data.</text>
</comment>
<protein>
    <submittedName>
        <fullName evidence="3">Transposase zinc-binding domain-containing protein</fullName>
    </submittedName>
</protein>
<dbReference type="PANTHER" id="PTHR37023">
    <property type="entry name" value="TRANSPOSASE"/>
    <property type="match status" value="1"/>
</dbReference>
<organism evidence="3 4">
    <name type="scientific">Clostridium boliviensis</name>
    <dbReference type="NCBI Taxonomy" id="318465"/>
    <lineage>
        <taxon>Bacteria</taxon>
        <taxon>Bacillati</taxon>
        <taxon>Bacillota</taxon>
        <taxon>Clostridia</taxon>
        <taxon>Eubacteriales</taxon>
        <taxon>Clostridiaceae</taxon>
        <taxon>Clostridium</taxon>
    </lineage>
</organism>
<evidence type="ECO:0000313" key="3">
    <source>
        <dbReference type="EMBL" id="MDW2796419.1"/>
    </source>
</evidence>
<feature type="domain" description="Transposase zinc-binding" evidence="2">
    <location>
        <begin position="7"/>
        <end position="96"/>
    </location>
</feature>
<evidence type="ECO:0000313" key="4">
    <source>
        <dbReference type="Proteomes" id="UP001276854"/>
    </source>
</evidence>
<dbReference type="InterPro" id="IPR007069">
    <property type="entry name" value="Transposase_32"/>
</dbReference>